<dbReference type="AlphaFoldDB" id="A0A3M0BY33"/>
<dbReference type="PROSITE" id="PS51318">
    <property type="entry name" value="TAT"/>
    <property type="match status" value="1"/>
</dbReference>
<evidence type="ECO:0000256" key="1">
    <source>
        <dbReference type="ARBA" id="ARBA00007970"/>
    </source>
</evidence>
<dbReference type="InterPro" id="IPR015421">
    <property type="entry name" value="PyrdxlP-dep_Trfase_major"/>
</dbReference>
<dbReference type="PANTHER" id="PTHR43643:SF3">
    <property type="entry name" value="HISTIDINOL-PHOSPHATE AMINOTRANSFERASE"/>
    <property type="match status" value="1"/>
</dbReference>
<dbReference type="InterPro" id="IPR015422">
    <property type="entry name" value="PyrdxlP-dep_Trfase_small"/>
</dbReference>
<protein>
    <submittedName>
        <fullName evidence="8">Histidinol-phosphate aminotransferase</fullName>
    </submittedName>
</protein>
<comment type="pathway">
    <text evidence="5">Amino-acid biosynthesis.</text>
</comment>
<accession>A0A3M0BY33</accession>
<evidence type="ECO:0000256" key="5">
    <source>
        <dbReference type="ARBA" id="ARBA00029440"/>
    </source>
</evidence>
<dbReference type="InterPro" id="IPR050106">
    <property type="entry name" value="HistidinolP_aminotransfase"/>
</dbReference>
<evidence type="ECO:0000256" key="3">
    <source>
        <dbReference type="ARBA" id="ARBA00022679"/>
    </source>
</evidence>
<dbReference type="InterPro" id="IPR006311">
    <property type="entry name" value="TAT_signal"/>
</dbReference>
<organism evidence="8 9">
    <name type="scientific">Eilatimonas milleporae</name>
    <dbReference type="NCBI Taxonomy" id="911205"/>
    <lineage>
        <taxon>Bacteria</taxon>
        <taxon>Pseudomonadati</taxon>
        <taxon>Pseudomonadota</taxon>
        <taxon>Alphaproteobacteria</taxon>
        <taxon>Kordiimonadales</taxon>
        <taxon>Kordiimonadaceae</taxon>
        <taxon>Eilatimonas</taxon>
    </lineage>
</organism>
<keyword evidence="6" id="KW-0732">Signal</keyword>
<evidence type="ECO:0000256" key="2">
    <source>
        <dbReference type="ARBA" id="ARBA00022576"/>
    </source>
</evidence>
<feature type="signal peptide" evidence="6">
    <location>
        <begin position="1"/>
        <end position="21"/>
    </location>
</feature>
<dbReference type="InterPro" id="IPR004839">
    <property type="entry name" value="Aminotransferase_I/II_large"/>
</dbReference>
<keyword evidence="4" id="KW-0663">Pyridoxal phosphate</keyword>
<dbReference type="EMBL" id="REFR01000016">
    <property type="protein sequence ID" value="RMB01475.1"/>
    <property type="molecule type" value="Genomic_DNA"/>
</dbReference>
<dbReference type="InterPro" id="IPR015424">
    <property type="entry name" value="PyrdxlP-dep_Trfase"/>
</dbReference>
<keyword evidence="2 8" id="KW-0032">Aminotransferase</keyword>
<name>A0A3M0BY33_9PROT</name>
<evidence type="ECO:0000259" key="7">
    <source>
        <dbReference type="Pfam" id="PF00155"/>
    </source>
</evidence>
<reference evidence="8 9" key="1">
    <citation type="submission" date="2018-10" db="EMBL/GenBank/DDBJ databases">
        <title>Genomic Encyclopedia of Archaeal and Bacterial Type Strains, Phase II (KMG-II): from individual species to whole genera.</title>
        <authorList>
            <person name="Goeker M."/>
        </authorList>
    </citation>
    <scope>NUCLEOTIDE SEQUENCE [LARGE SCALE GENOMIC DNA]</scope>
    <source>
        <strain evidence="8 9">DSM 25217</strain>
    </source>
</reference>
<sequence length="388" mass="42737">MPSRRTLLQMSLGAMLMPAAAGPAAAWRSQARAGTPHDQDRPARQSILRLDSNENSLGMSPEARKVFARSLDVANRYPDGHAQALCDALAADLTVSPDQILLTNGSTASIRAIVQSFRQNRPSTAEGRVVAQDPTFGIVERLCRDLGLAYHGVPTGKDFAPDMVAMEKAARKDGGPVLVYMVTPNNPTGVVAPTPALFDWIRRADEETIFLIDEAYHDYVDAPSYESAVRLIRDGHRNVIVTRTFSKLHGMAGLRVGYAVAHKDTMADLSRFSDGWNINSTGLMVAKASLADTSWRAHCLRQNTEARTILTDTLDTLGLGHIPGHTNFVLHRIAADHADYKRRMADHGVLVGRYMRTGPGWNRLSLGTPDEMRRFVDILTDFRRRGWA</sequence>
<keyword evidence="9" id="KW-1185">Reference proteome</keyword>
<evidence type="ECO:0000313" key="9">
    <source>
        <dbReference type="Proteomes" id="UP000271227"/>
    </source>
</evidence>
<dbReference type="PANTHER" id="PTHR43643">
    <property type="entry name" value="HISTIDINOL-PHOSPHATE AMINOTRANSFERASE 2"/>
    <property type="match status" value="1"/>
</dbReference>
<dbReference type="RefSeq" id="WP_121940294.1">
    <property type="nucleotide sequence ID" value="NZ_REFR01000016.1"/>
</dbReference>
<comment type="similarity">
    <text evidence="1">Belongs to the class-II pyridoxal-phosphate-dependent aminotransferase family. Histidinol-phosphate aminotransferase subfamily.</text>
</comment>
<dbReference type="GO" id="GO:0030170">
    <property type="term" value="F:pyridoxal phosphate binding"/>
    <property type="evidence" value="ECO:0007669"/>
    <property type="project" value="InterPro"/>
</dbReference>
<feature type="chain" id="PRO_5018227773" evidence="6">
    <location>
        <begin position="22"/>
        <end position="388"/>
    </location>
</feature>
<dbReference type="Gene3D" id="3.40.640.10">
    <property type="entry name" value="Type I PLP-dependent aspartate aminotransferase-like (Major domain)"/>
    <property type="match status" value="1"/>
</dbReference>
<keyword evidence="3 8" id="KW-0808">Transferase</keyword>
<dbReference type="Pfam" id="PF00155">
    <property type="entry name" value="Aminotran_1_2"/>
    <property type="match status" value="1"/>
</dbReference>
<feature type="domain" description="Aminotransferase class I/classII large" evidence="7">
    <location>
        <begin position="47"/>
        <end position="378"/>
    </location>
</feature>
<dbReference type="Proteomes" id="UP000271227">
    <property type="component" value="Unassembled WGS sequence"/>
</dbReference>
<dbReference type="OrthoDB" id="9809616at2"/>
<dbReference type="CDD" id="cd00609">
    <property type="entry name" value="AAT_like"/>
    <property type="match status" value="1"/>
</dbReference>
<evidence type="ECO:0000256" key="4">
    <source>
        <dbReference type="ARBA" id="ARBA00022898"/>
    </source>
</evidence>
<comment type="caution">
    <text evidence="8">The sequence shown here is derived from an EMBL/GenBank/DDBJ whole genome shotgun (WGS) entry which is preliminary data.</text>
</comment>
<proteinExistence type="inferred from homology"/>
<evidence type="ECO:0000313" key="8">
    <source>
        <dbReference type="EMBL" id="RMB01475.1"/>
    </source>
</evidence>
<gene>
    <name evidence="8" type="ORF">BXY39_3659</name>
</gene>
<evidence type="ECO:0000256" key="6">
    <source>
        <dbReference type="SAM" id="SignalP"/>
    </source>
</evidence>
<dbReference type="GO" id="GO:0008483">
    <property type="term" value="F:transaminase activity"/>
    <property type="evidence" value="ECO:0007669"/>
    <property type="project" value="UniProtKB-KW"/>
</dbReference>
<dbReference type="InParanoid" id="A0A3M0BY33"/>
<dbReference type="Gene3D" id="3.90.1150.10">
    <property type="entry name" value="Aspartate Aminotransferase, domain 1"/>
    <property type="match status" value="1"/>
</dbReference>
<dbReference type="SUPFAM" id="SSF53383">
    <property type="entry name" value="PLP-dependent transferases"/>
    <property type="match status" value="1"/>
</dbReference>